<feature type="transmembrane region" description="Helical" evidence="1">
    <location>
        <begin position="92"/>
        <end position="110"/>
    </location>
</feature>
<feature type="transmembrane region" description="Helical" evidence="1">
    <location>
        <begin position="13"/>
        <end position="32"/>
    </location>
</feature>
<evidence type="ECO:0000313" key="3">
    <source>
        <dbReference type="Proteomes" id="UP001424441"/>
    </source>
</evidence>
<comment type="caution">
    <text evidence="2">The sequence shown here is derived from an EMBL/GenBank/DDBJ whole genome shotgun (WGS) entry which is preliminary data.</text>
</comment>
<keyword evidence="1" id="KW-1133">Transmembrane helix</keyword>
<dbReference type="EMBL" id="BAAADE010000002">
    <property type="protein sequence ID" value="GAA0600128.1"/>
    <property type="molecule type" value="Genomic_DNA"/>
</dbReference>
<evidence type="ECO:0000313" key="2">
    <source>
        <dbReference type="EMBL" id="GAA0600128.1"/>
    </source>
</evidence>
<evidence type="ECO:0008006" key="4">
    <source>
        <dbReference type="Google" id="ProtNLM"/>
    </source>
</evidence>
<accession>A0ABP3QYX5</accession>
<protein>
    <recommendedName>
        <fullName evidence="4">Membrane transporter protein</fullName>
    </recommendedName>
</protein>
<organism evidence="2 3">
    <name type="scientific">Paenochrobactrum glaciei</name>
    <dbReference type="NCBI Taxonomy" id="486407"/>
    <lineage>
        <taxon>Bacteria</taxon>
        <taxon>Pseudomonadati</taxon>
        <taxon>Pseudomonadota</taxon>
        <taxon>Alphaproteobacteria</taxon>
        <taxon>Hyphomicrobiales</taxon>
        <taxon>Brucellaceae</taxon>
        <taxon>Paenochrobactrum</taxon>
    </lineage>
</organism>
<keyword evidence="1" id="KW-0812">Transmembrane</keyword>
<sequence length="118" mass="12357">MKLQSYQEDGLDITTLGVIMLASAFIGGGLGAHLASAPFWKGAVSSLIAVVLQVVIAVFFGIDNLLIHFVVYLIMLGLVGGRLMMKLSAKTLTSVALGTLLIPALAVLMIDVGVQSTR</sequence>
<name>A0ABP3QYX5_9HYPH</name>
<keyword evidence="1" id="KW-0472">Membrane</keyword>
<evidence type="ECO:0000256" key="1">
    <source>
        <dbReference type="SAM" id="Phobius"/>
    </source>
</evidence>
<dbReference type="Proteomes" id="UP001424441">
    <property type="component" value="Unassembled WGS sequence"/>
</dbReference>
<proteinExistence type="predicted"/>
<keyword evidence="3" id="KW-1185">Reference proteome</keyword>
<gene>
    <name evidence="2" type="ORF">GCM10008943_14160</name>
</gene>
<reference evidence="3" key="1">
    <citation type="journal article" date="2019" name="Int. J. Syst. Evol. Microbiol.">
        <title>The Global Catalogue of Microorganisms (GCM) 10K type strain sequencing project: providing services to taxonomists for standard genome sequencing and annotation.</title>
        <authorList>
            <consortium name="The Broad Institute Genomics Platform"/>
            <consortium name="The Broad Institute Genome Sequencing Center for Infectious Disease"/>
            <person name="Wu L."/>
            <person name="Ma J."/>
        </authorList>
    </citation>
    <scope>NUCLEOTIDE SEQUENCE [LARGE SCALE GENOMIC DNA]</scope>
    <source>
        <strain evidence="3">JCM 15115</strain>
    </source>
</reference>